<dbReference type="RefSeq" id="WP_162481011.1">
    <property type="nucleotide sequence ID" value="NZ_WNHX01000241.1"/>
</dbReference>
<evidence type="ECO:0000313" key="2">
    <source>
        <dbReference type="EMBL" id="MTV88054.1"/>
    </source>
</evidence>
<proteinExistence type="predicted"/>
<dbReference type="Proteomes" id="UP000469505">
    <property type="component" value="Unassembled WGS sequence"/>
</dbReference>
<dbReference type="EMBL" id="WNHX01000241">
    <property type="protein sequence ID" value="MTV88054.1"/>
    <property type="molecule type" value="Genomic_DNA"/>
</dbReference>
<evidence type="ECO:0000259" key="1">
    <source>
        <dbReference type="Pfam" id="PF07580"/>
    </source>
</evidence>
<dbReference type="AlphaFoldDB" id="A0A6I3U633"/>
<dbReference type="GO" id="GO:0004222">
    <property type="term" value="F:metalloendopeptidase activity"/>
    <property type="evidence" value="ECO:0007669"/>
    <property type="project" value="InterPro"/>
</dbReference>
<dbReference type="GO" id="GO:0008270">
    <property type="term" value="F:zinc ion binding"/>
    <property type="evidence" value="ECO:0007669"/>
    <property type="project" value="InterPro"/>
</dbReference>
<feature type="domain" description="Peptidase M26 C-terminal" evidence="1">
    <location>
        <begin position="1"/>
        <end position="173"/>
    </location>
</feature>
<accession>A0A6I3U633</accession>
<protein>
    <recommendedName>
        <fullName evidence="1">Peptidase M26 C-terminal domain-containing protein</fullName>
    </recommendedName>
</protein>
<organism evidence="2 3">
    <name type="scientific">Streptococcus pneumoniae</name>
    <dbReference type="NCBI Taxonomy" id="1313"/>
    <lineage>
        <taxon>Bacteria</taxon>
        <taxon>Bacillati</taxon>
        <taxon>Bacillota</taxon>
        <taxon>Bacilli</taxon>
        <taxon>Lactobacillales</taxon>
        <taxon>Streptococcaceae</taxon>
        <taxon>Streptococcus</taxon>
    </lineage>
</organism>
<gene>
    <name evidence="2" type="ORF">GM543_11295</name>
</gene>
<evidence type="ECO:0000313" key="3">
    <source>
        <dbReference type="Proteomes" id="UP000469505"/>
    </source>
</evidence>
<feature type="non-terminal residue" evidence="2">
    <location>
        <position position="174"/>
    </location>
</feature>
<name>A0A6I3U633_STREE</name>
<comment type="caution">
    <text evidence="2">The sequence shown here is derived from an EMBL/GenBank/DDBJ whole genome shotgun (WGS) entry which is preliminary data.</text>
</comment>
<dbReference type="InterPro" id="IPR011505">
    <property type="entry name" value="Peptidase_M26_C_dom"/>
</dbReference>
<reference evidence="2 3" key="1">
    <citation type="submission" date="2019-11" db="EMBL/GenBank/DDBJ databases">
        <title>Growth characteristics of pneumococcus vary with the chemical composition of the capsule and with environmental conditions.</title>
        <authorList>
            <person name="Tothpal A."/>
            <person name="Desobry K."/>
            <person name="Joshi S."/>
            <person name="Wyllie A.L."/>
            <person name="Weinberger D.M."/>
        </authorList>
    </citation>
    <scope>NUCLEOTIDE SEQUENCE [LARGE SCALE GENOMIC DNA]</scope>
    <source>
        <strain evidence="3">pnumococcus35B</strain>
    </source>
</reference>
<feature type="non-terminal residue" evidence="2">
    <location>
        <position position="1"/>
    </location>
</feature>
<sequence length="174" mass="20172">YRETIGGTIGIGELNGLLNYNMRLFTNETDINAWYKKAVSHTNYVVEKQSSNPLFANKKYHLYENLNNGEHGRYILPLLNTKKAHMFLISTYNTLAFSAFEKYGKNTESEREAFKKEIDLRAQEQINYLDFWSRLAADNVRNQLLKSENMVPSAIWDNQDVPGNGWADRMGHNK</sequence>
<dbReference type="Pfam" id="PF07580">
    <property type="entry name" value="Peptidase_M26_C"/>
    <property type="match status" value="1"/>
</dbReference>
<dbReference type="GO" id="GO:0005576">
    <property type="term" value="C:extracellular region"/>
    <property type="evidence" value="ECO:0007669"/>
    <property type="project" value="InterPro"/>
</dbReference>